<gene>
    <name evidence="2" type="ORF">PM738_15300</name>
</gene>
<comment type="caution">
    <text evidence="2">The sequence shown here is derived from an EMBL/GenBank/DDBJ whole genome shotgun (WGS) entry which is preliminary data.</text>
</comment>
<dbReference type="EMBL" id="JAQLKE010000032">
    <property type="protein sequence ID" value="MDB7085173.1"/>
    <property type="molecule type" value="Genomic_DNA"/>
</dbReference>
<evidence type="ECO:0000256" key="1">
    <source>
        <dbReference type="SAM" id="Phobius"/>
    </source>
</evidence>
<keyword evidence="1" id="KW-1133">Transmembrane helix</keyword>
<keyword evidence="1" id="KW-0812">Transmembrane</keyword>
<feature type="transmembrane region" description="Helical" evidence="1">
    <location>
        <begin position="90"/>
        <end position="110"/>
    </location>
</feature>
<keyword evidence="1" id="KW-0472">Membrane</keyword>
<dbReference type="AlphaFoldDB" id="A0AB35INI2"/>
<accession>A0AB35INI2</accession>
<protein>
    <submittedName>
        <fullName evidence="2">Uncharacterized protein</fullName>
    </submittedName>
</protein>
<sequence length="112" mass="13114">MIKKIKYKLSGFITMLSLLFFKINYIYAIKAPSTEDGKKIAKPWIDGFITFCQWAMVGVFVGFVIFNAVRYYQLSQQERERTSFWDTVKKGFYILVFAELIVPILSIFGLSW</sequence>
<organism evidence="2 3">
    <name type="scientific">Thomasclavelia ramosa</name>
    <dbReference type="NCBI Taxonomy" id="1547"/>
    <lineage>
        <taxon>Bacteria</taxon>
        <taxon>Bacillati</taxon>
        <taxon>Bacillota</taxon>
        <taxon>Erysipelotrichia</taxon>
        <taxon>Erysipelotrichales</taxon>
        <taxon>Coprobacillaceae</taxon>
        <taxon>Thomasclavelia</taxon>
    </lineage>
</organism>
<feature type="transmembrane region" description="Helical" evidence="1">
    <location>
        <begin position="44"/>
        <end position="69"/>
    </location>
</feature>
<dbReference type="Proteomes" id="UP001211987">
    <property type="component" value="Unassembled WGS sequence"/>
</dbReference>
<reference evidence="2" key="1">
    <citation type="submission" date="2023-01" db="EMBL/GenBank/DDBJ databases">
        <title>Human gut microbiome strain richness.</title>
        <authorList>
            <person name="Chen-Liaw A."/>
        </authorList>
    </citation>
    <scope>NUCLEOTIDE SEQUENCE</scope>
    <source>
        <strain evidence="2">1001217st2_G6_1001217B_191108</strain>
    </source>
</reference>
<evidence type="ECO:0000313" key="2">
    <source>
        <dbReference type="EMBL" id="MDB7085173.1"/>
    </source>
</evidence>
<proteinExistence type="predicted"/>
<evidence type="ECO:0000313" key="3">
    <source>
        <dbReference type="Proteomes" id="UP001211987"/>
    </source>
</evidence>
<name>A0AB35INI2_9FIRM</name>
<dbReference type="RefSeq" id="WP_008791082.1">
    <property type="nucleotide sequence ID" value="NZ_CP083622.1"/>
</dbReference>